<feature type="region of interest" description="Disordered" evidence="1">
    <location>
        <begin position="188"/>
        <end position="218"/>
    </location>
</feature>
<proteinExistence type="predicted"/>
<dbReference type="SUPFAM" id="SSF50729">
    <property type="entry name" value="PH domain-like"/>
    <property type="match status" value="1"/>
</dbReference>
<dbReference type="Gene3D" id="2.30.29.30">
    <property type="entry name" value="Pleckstrin-homology domain (PH domain)/Phosphotyrosine-binding domain (PTB)"/>
    <property type="match status" value="1"/>
</dbReference>
<keyword evidence="4" id="KW-1185">Reference proteome</keyword>
<name>A0AAY4C1D6_9TELE</name>
<dbReference type="InterPro" id="IPR033927">
    <property type="entry name" value="WASPfam_EVH1"/>
</dbReference>
<protein>
    <submittedName>
        <fullName evidence="3">Si:dkey-197j19.6</fullName>
    </submittedName>
</protein>
<organism evidence="3 4">
    <name type="scientific">Denticeps clupeoides</name>
    <name type="common">denticle herring</name>
    <dbReference type="NCBI Taxonomy" id="299321"/>
    <lineage>
        <taxon>Eukaryota</taxon>
        <taxon>Metazoa</taxon>
        <taxon>Chordata</taxon>
        <taxon>Craniata</taxon>
        <taxon>Vertebrata</taxon>
        <taxon>Euteleostomi</taxon>
        <taxon>Actinopterygii</taxon>
        <taxon>Neopterygii</taxon>
        <taxon>Teleostei</taxon>
        <taxon>Clupei</taxon>
        <taxon>Clupeiformes</taxon>
        <taxon>Denticipitoidei</taxon>
        <taxon>Denticipitidae</taxon>
        <taxon>Denticeps</taxon>
    </lineage>
</organism>
<reference evidence="3" key="2">
    <citation type="submission" date="2025-08" db="UniProtKB">
        <authorList>
            <consortium name="Ensembl"/>
        </authorList>
    </citation>
    <scope>IDENTIFICATION</scope>
</reference>
<reference evidence="3 4" key="1">
    <citation type="submission" date="2020-06" db="EMBL/GenBank/DDBJ databases">
        <authorList>
            <consortium name="Wellcome Sanger Institute Data Sharing"/>
        </authorList>
    </citation>
    <scope>NUCLEOTIDE SEQUENCE [LARGE SCALE GENOMIC DNA]</scope>
</reference>
<dbReference type="Pfam" id="PF00568">
    <property type="entry name" value="WH1"/>
    <property type="match status" value="1"/>
</dbReference>
<dbReference type="SMART" id="SM00461">
    <property type="entry name" value="WH1"/>
    <property type="match status" value="1"/>
</dbReference>
<dbReference type="AlphaFoldDB" id="A0AAY4C1D6"/>
<accession>A0AAY4C1D6</accession>
<feature type="domain" description="WH1" evidence="2">
    <location>
        <begin position="22"/>
        <end position="135"/>
    </location>
</feature>
<dbReference type="Proteomes" id="UP000694580">
    <property type="component" value="Chromosome 12"/>
</dbReference>
<evidence type="ECO:0000256" key="1">
    <source>
        <dbReference type="SAM" id="MobiDB-lite"/>
    </source>
</evidence>
<dbReference type="InterPro" id="IPR000697">
    <property type="entry name" value="WH1/EVH1_dom"/>
</dbReference>
<evidence type="ECO:0000259" key="2">
    <source>
        <dbReference type="PROSITE" id="PS50229"/>
    </source>
</evidence>
<evidence type="ECO:0000313" key="3">
    <source>
        <dbReference type="Ensembl" id="ENSDCDP00010026321.1"/>
    </source>
</evidence>
<gene>
    <name evidence="3" type="primary">si:dkey-197j19.6</name>
</gene>
<sequence length="260" mass="28645">MFKSGSQSALLSTRENGILVSLLGPQCTAQAAAVIQLLLATASPESQCSHWEVHSCGVVCLVLDSSHRSAYFRLYCLKKSKMLWEQELYTPFTYSAPCRFFHSFAGDEGNIGLNFADEEEADRFFSAVQKYIKTFPVQPQLIRSHTLDCGSSKHLREKLEACQIKFPLDSRPRPALSPKVVGVKSVTLPPQTLPKPKKSSLPLAIRKGPLPTLPGQQDSKALSANALSKSTSLRPINGRDAFAMVKRHRSFTEMDCSGTD</sequence>
<evidence type="ECO:0000313" key="4">
    <source>
        <dbReference type="Proteomes" id="UP000694580"/>
    </source>
</evidence>
<reference evidence="3" key="3">
    <citation type="submission" date="2025-09" db="UniProtKB">
        <authorList>
            <consortium name="Ensembl"/>
        </authorList>
    </citation>
    <scope>IDENTIFICATION</scope>
</reference>
<dbReference type="PROSITE" id="PS50229">
    <property type="entry name" value="WH1"/>
    <property type="match status" value="1"/>
</dbReference>
<dbReference type="Ensembl" id="ENSDCDT00010032529.1">
    <property type="protein sequence ID" value="ENSDCDP00010026321.1"/>
    <property type="gene ID" value="ENSDCDG00010016613.1"/>
</dbReference>
<dbReference type="CDD" id="cd01205">
    <property type="entry name" value="EVH1_WASP-like"/>
    <property type="match status" value="1"/>
</dbReference>
<dbReference type="InterPro" id="IPR011993">
    <property type="entry name" value="PH-like_dom_sf"/>
</dbReference>
<dbReference type="FunFam" id="2.30.29.30:FF:000130">
    <property type="entry name" value="neural Wiskott-Aldrich syndrome protein"/>
    <property type="match status" value="1"/>
</dbReference>
<dbReference type="GeneTree" id="ENSGT00730000110895"/>